<evidence type="ECO:0000313" key="2">
    <source>
        <dbReference type="Proteomes" id="UP000609121"/>
    </source>
</evidence>
<dbReference type="NCBIfam" id="NF009435">
    <property type="entry name" value="PRK12794.1"/>
    <property type="match status" value="1"/>
</dbReference>
<keyword evidence="1" id="KW-0969">Cilium</keyword>
<accession>A0A8J6Z9X3</accession>
<dbReference type="Proteomes" id="UP000609121">
    <property type="component" value="Unassembled WGS sequence"/>
</dbReference>
<keyword evidence="2" id="KW-1185">Reference proteome</keyword>
<dbReference type="Pfam" id="PF07309">
    <property type="entry name" value="FlaF"/>
    <property type="match status" value="1"/>
</dbReference>
<reference evidence="1" key="1">
    <citation type="submission" date="2020-09" db="EMBL/GenBank/DDBJ databases">
        <title>A novel bacterium of genus Mangrovicoccus, isolated from South China Sea.</title>
        <authorList>
            <person name="Huang H."/>
            <person name="Mo K."/>
            <person name="Hu Y."/>
        </authorList>
    </citation>
    <scope>NUCLEOTIDE SEQUENCE</scope>
    <source>
        <strain evidence="1">HB182678</strain>
    </source>
</reference>
<dbReference type="AlphaFoldDB" id="A0A8J6Z9X3"/>
<gene>
    <name evidence="1" type="primary">flaF</name>
    <name evidence="1" type="ORF">ICN82_12640</name>
</gene>
<keyword evidence="1" id="KW-0966">Cell projection</keyword>
<organism evidence="1 2">
    <name type="scientific">Mangrovicoccus algicola</name>
    <dbReference type="NCBI Taxonomy" id="2771008"/>
    <lineage>
        <taxon>Bacteria</taxon>
        <taxon>Pseudomonadati</taxon>
        <taxon>Pseudomonadota</taxon>
        <taxon>Alphaproteobacteria</taxon>
        <taxon>Rhodobacterales</taxon>
        <taxon>Paracoccaceae</taxon>
        <taxon>Mangrovicoccus</taxon>
    </lineage>
</organism>
<dbReference type="InterPro" id="IPR010845">
    <property type="entry name" value="FlaF"/>
</dbReference>
<keyword evidence="1" id="KW-0282">Flagellum</keyword>
<evidence type="ECO:0000313" key="1">
    <source>
        <dbReference type="EMBL" id="MBE3639050.1"/>
    </source>
</evidence>
<comment type="caution">
    <text evidence="1">The sequence shown here is derived from an EMBL/GenBank/DDBJ whole genome shotgun (WGS) entry which is preliminary data.</text>
</comment>
<proteinExistence type="predicted"/>
<dbReference type="EMBL" id="JACVXA010000037">
    <property type="protein sequence ID" value="MBE3639050.1"/>
    <property type="molecule type" value="Genomic_DNA"/>
</dbReference>
<protein>
    <submittedName>
        <fullName evidence="1">Flagellar biosynthesis regulator FlaF</fullName>
    </submittedName>
</protein>
<dbReference type="GO" id="GO:0044781">
    <property type="term" value="P:bacterial-type flagellum organization"/>
    <property type="evidence" value="ECO:0007669"/>
    <property type="project" value="InterPro"/>
</dbReference>
<name>A0A8J6Z9X3_9RHOB</name>
<sequence length="125" mass="14094">MNAHQLAQKAYMTQTQSIRTPRGVEYEVFGRITRRIKTAAGLGRAEFPSLVGALHDNRRFWTMLALDVASPENELPDEIRSRILYLNEFVQTYTSSVLKGRAEPAALIDINTAIMRGLRGQEKTS</sequence>